<name>A0A512C291_9HYPH</name>
<evidence type="ECO:0000313" key="1">
    <source>
        <dbReference type="EMBL" id="GEO18323.1"/>
    </source>
</evidence>
<evidence type="ECO:0000313" key="2">
    <source>
        <dbReference type="Proteomes" id="UP000321085"/>
    </source>
</evidence>
<gene>
    <name evidence="1" type="ORF">MAE02_60190</name>
</gene>
<accession>A0A512C291</accession>
<organism evidence="1 2">
    <name type="scientific">Microvirga aerophila</name>
    <dbReference type="NCBI Taxonomy" id="670291"/>
    <lineage>
        <taxon>Bacteria</taxon>
        <taxon>Pseudomonadati</taxon>
        <taxon>Pseudomonadota</taxon>
        <taxon>Alphaproteobacteria</taxon>
        <taxon>Hyphomicrobiales</taxon>
        <taxon>Methylobacteriaceae</taxon>
        <taxon>Microvirga</taxon>
    </lineage>
</organism>
<keyword evidence="2" id="KW-1185">Reference proteome</keyword>
<dbReference type="Proteomes" id="UP000321085">
    <property type="component" value="Unassembled WGS sequence"/>
</dbReference>
<proteinExistence type="predicted"/>
<reference evidence="1 2" key="1">
    <citation type="submission" date="2019-07" db="EMBL/GenBank/DDBJ databases">
        <title>Whole genome shotgun sequence of Microvirga aerophila NBRC 106136.</title>
        <authorList>
            <person name="Hosoyama A."/>
            <person name="Uohara A."/>
            <person name="Ohji S."/>
            <person name="Ichikawa N."/>
        </authorList>
    </citation>
    <scope>NUCLEOTIDE SEQUENCE [LARGE SCALE GENOMIC DNA]</scope>
    <source>
        <strain evidence="1 2">NBRC 106136</strain>
    </source>
</reference>
<protein>
    <submittedName>
        <fullName evidence="1">Uncharacterized protein</fullName>
    </submittedName>
</protein>
<dbReference type="EMBL" id="BJYU01000180">
    <property type="protein sequence ID" value="GEO18323.1"/>
    <property type="molecule type" value="Genomic_DNA"/>
</dbReference>
<sequence>MGRDLELGVPHDGGLLSEEQRWRMPCEAGSNQASVNDIGSVNTATYKFPTLRTKQEQNPRFESM</sequence>
<dbReference type="AlphaFoldDB" id="A0A512C291"/>
<comment type="caution">
    <text evidence="1">The sequence shown here is derived from an EMBL/GenBank/DDBJ whole genome shotgun (WGS) entry which is preliminary data.</text>
</comment>